<organism evidence="1 2">
    <name type="scientific">Pyropia yezoensis</name>
    <name type="common">Susabi-nori</name>
    <name type="synonym">Porphyra yezoensis</name>
    <dbReference type="NCBI Taxonomy" id="2788"/>
    <lineage>
        <taxon>Eukaryota</taxon>
        <taxon>Rhodophyta</taxon>
        <taxon>Bangiophyceae</taxon>
        <taxon>Bangiales</taxon>
        <taxon>Bangiaceae</taxon>
        <taxon>Pyropia</taxon>
    </lineage>
</organism>
<evidence type="ECO:0000313" key="1">
    <source>
        <dbReference type="EMBL" id="KAK1858942.1"/>
    </source>
</evidence>
<protein>
    <submittedName>
        <fullName evidence="1">Uncharacterized protein</fullName>
    </submittedName>
</protein>
<comment type="caution">
    <text evidence="1">The sequence shown here is derived from an EMBL/GenBank/DDBJ whole genome shotgun (WGS) entry which is preliminary data.</text>
</comment>
<reference evidence="1" key="1">
    <citation type="submission" date="2019-11" db="EMBL/GenBank/DDBJ databases">
        <title>Nori genome reveals adaptations in red seaweeds to the harsh intertidal environment.</title>
        <authorList>
            <person name="Wang D."/>
            <person name="Mao Y."/>
        </authorList>
    </citation>
    <scope>NUCLEOTIDE SEQUENCE</scope>
    <source>
        <tissue evidence="1">Gametophyte</tissue>
    </source>
</reference>
<keyword evidence="2" id="KW-1185">Reference proteome</keyword>
<gene>
    <name evidence="1" type="ORF">I4F81_001541</name>
</gene>
<evidence type="ECO:0000313" key="2">
    <source>
        <dbReference type="Proteomes" id="UP000798662"/>
    </source>
</evidence>
<sequence length="522" mass="51692">MAAPAYALGDRAALAQQRPFPIDTTAWPSGYGQLTPRGLAQSVAFGRSLRRRYVDPPGGTPTPPLLSSTYHHAETHVRATDVDRTLSSAAGIMMGLYGAAAGGAVPVHTVEYARDALLDGSARSHCPAFAAAADAVYDSELVAGAIGRSTGLLAALPALTGTPPREVDAMTTLQLAGLITGLRDLRVCQRAHGVAVPSAVSRWDRALEDVTARVTIAKWDVPGLGGLVGGRLLRATARRVRVGVGAAAGAAWATARSGLGGECNALGHDADESGECPRRLTLYVAHDTTVFDVRAALGLPVAVERGAYVSHVILELRTAAAGNDTALPAKAATTTTSSASSLDAYTVTVLTGVNESTTAPEGGPYCGGAATCSAAAFVDWVDAHVPANVATACGLSASAAAGEPGAASAAAADGATADAAGEQGGGGTRNEPAIDPPAAGAAAGGGGGLGGGTVGWWGAAAVATALAAFGGGVERGGAGGAEGGDGDRAPGLWPFHRSTFGRLAGDRGGGGCGGAGWRRRGL</sequence>
<accession>A0ACC3BN81</accession>
<dbReference type="EMBL" id="CM020618">
    <property type="protein sequence ID" value="KAK1858942.1"/>
    <property type="molecule type" value="Genomic_DNA"/>
</dbReference>
<name>A0ACC3BN81_PYRYE</name>
<dbReference type="Proteomes" id="UP000798662">
    <property type="component" value="Chromosome 1"/>
</dbReference>
<proteinExistence type="predicted"/>